<evidence type="ECO:0000256" key="1">
    <source>
        <dbReference type="SAM" id="MobiDB-lite"/>
    </source>
</evidence>
<sequence length="42" mass="4548">MSAKVDGREDGTSERRVSAQMSSSSSDNDSKLRGPSHKNQSH</sequence>
<name>A0A4Y2P024_ARAVE</name>
<dbReference type="AlphaFoldDB" id="A0A4Y2P024"/>
<feature type="non-terminal residue" evidence="2">
    <location>
        <position position="42"/>
    </location>
</feature>
<gene>
    <name evidence="2" type="ORF">AVEN_121826_1</name>
</gene>
<proteinExistence type="predicted"/>
<comment type="caution">
    <text evidence="2">The sequence shown here is derived from an EMBL/GenBank/DDBJ whole genome shotgun (WGS) entry which is preliminary data.</text>
</comment>
<evidence type="ECO:0000313" key="3">
    <source>
        <dbReference type="Proteomes" id="UP000499080"/>
    </source>
</evidence>
<accession>A0A4Y2P024</accession>
<dbReference type="Proteomes" id="UP000499080">
    <property type="component" value="Unassembled WGS sequence"/>
</dbReference>
<reference evidence="2 3" key="1">
    <citation type="journal article" date="2019" name="Sci. Rep.">
        <title>Orb-weaving spider Araneus ventricosus genome elucidates the spidroin gene catalogue.</title>
        <authorList>
            <person name="Kono N."/>
            <person name="Nakamura H."/>
            <person name="Ohtoshi R."/>
            <person name="Moran D.A.P."/>
            <person name="Shinohara A."/>
            <person name="Yoshida Y."/>
            <person name="Fujiwara M."/>
            <person name="Mori M."/>
            <person name="Tomita M."/>
            <person name="Arakawa K."/>
        </authorList>
    </citation>
    <scope>NUCLEOTIDE SEQUENCE [LARGE SCALE GENOMIC DNA]</scope>
</reference>
<feature type="compositionally biased region" description="Basic and acidic residues" evidence="1">
    <location>
        <begin position="1"/>
        <end position="17"/>
    </location>
</feature>
<dbReference type="EMBL" id="BGPR01010123">
    <property type="protein sequence ID" value="GBN44369.1"/>
    <property type="molecule type" value="Genomic_DNA"/>
</dbReference>
<evidence type="ECO:0000313" key="2">
    <source>
        <dbReference type="EMBL" id="GBN44369.1"/>
    </source>
</evidence>
<protein>
    <submittedName>
        <fullName evidence="2">Uncharacterized protein</fullName>
    </submittedName>
</protein>
<organism evidence="2 3">
    <name type="scientific">Araneus ventricosus</name>
    <name type="common">Orbweaver spider</name>
    <name type="synonym">Epeira ventricosa</name>
    <dbReference type="NCBI Taxonomy" id="182803"/>
    <lineage>
        <taxon>Eukaryota</taxon>
        <taxon>Metazoa</taxon>
        <taxon>Ecdysozoa</taxon>
        <taxon>Arthropoda</taxon>
        <taxon>Chelicerata</taxon>
        <taxon>Arachnida</taxon>
        <taxon>Araneae</taxon>
        <taxon>Araneomorphae</taxon>
        <taxon>Entelegynae</taxon>
        <taxon>Araneoidea</taxon>
        <taxon>Araneidae</taxon>
        <taxon>Araneus</taxon>
    </lineage>
</organism>
<feature type="region of interest" description="Disordered" evidence="1">
    <location>
        <begin position="1"/>
        <end position="42"/>
    </location>
</feature>
<keyword evidence="3" id="KW-1185">Reference proteome</keyword>